<keyword evidence="2" id="KW-0812">Transmembrane</keyword>
<feature type="region of interest" description="Disordered" evidence="1">
    <location>
        <begin position="24"/>
        <end position="92"/>
    </location>
</feature>
<organism evidence="3 4">
    <name type="scientific">Amycolatopsis suaedae</name>
    <dbReference type="NCBI Taxonomy" id="2510978"/>
    <lineage>
        <taxon>Bacteria</taxon>
        <taxon>Bacillati</taxon>
        <taxon>Actinomycetota</taxon>
        <taxon>Actinomycetes</taxon>
        <taxon>Pseudonocardiales</taxon>
        <taxon>Pseudonocardiaceae</taxon>
        <taxon>Amycolatopsis</taxon>
    </lineage>
</organism>
<evidence type="ECO:0000256" key="2">
    <source>
        <dbReference type="SAM" id="Phobius"/>
    </source>
</evidence>
<comment type="caution">
    <text evidence="3">The sequence shown here is derived from an EMBL/GenBank/DDBJ whole genome shotgun (WGS) entry which is preliminary data.</text>
</comment>
<dbReference type="EMBL" id="SFCC01000007">
    <property type="protein sequence ID" value="RZQ63187.1"/>
    <property type="molecule type" value="Genomic_DNA"/>
</dbReference>
<reference evidence="3 4" key="1">
    <citation type="submission" date="2019-02" db="EMBL/GenBank/DDBJ databases">
        <title>Draft genome sequence of Amycolatopsis sp. 8-3EHSu isolated from roots of Suaeda maritima.</title>
        <authorList>
            <person name="Duangmal K."/>
            <person name="Chantavorakit T."/>
        </authorList>
    </citation>
    <scope>NUCLEOTIDE SEQUENCE [LARGE SCALE GENOMIC DNA]</scope>
    <source>
        <strain evidence="3 4">8-3EHSu</strain>
    </source>
</reference>
<dbReference type="OrthoDB" id="5193869at2"/>
<feature type="compositionally biased region" description="Basic and acidic residues" evidence="1">
    <location>
        <begin position="73"/>
        <end position="85"/>
    </location>
</feature>
<sequence>MSRGNGAGGPEDIDATFAEIVADLRREGVGTAPEKSLPDDPVETAPVTSSATGGWRGSDSDWSATMFGDDPAEPGKPDDPDDHYVPPEPPPLPRPRKGAFVVLLFLVLGLLLLIAPSVIGLAAAIATPLGLLALAAGIALLLLRVKQGPPDGADPDNGAQV</sequence>
<proteinExistence type="predicted"/>
<keyword evidence="4" id="KW-1185">Reference proteome</keyword>
<keyword evidence="2" id="KW-1133">Transmembrane helix</keyword>
<evidence type="ECO:0000313" key="3">
    <source>
        <dbReference type="EMBL" id="RZQ63187.1"/>
    </source>
</evidence>
<feature type="transmembrane region" description="Helical" evidence="2">
    <location>
        <begin position="98"/>
        <end position="115"/>
    </location>
</feature>
<feature type="transmembrane region" description="Helical" evidence="2">
    <location>
        <begin position="121"/>
        <end position="143"/>
    </location>
</feature>
<dbReference type="AlphaFoldDB" id="A0A4Q7J7M8"/>
<evidence type="ECO:0008006" key="5">
    <source>
        <dbReference type="Google" id="ProtNLM"/>
    </source>
</evidence>
<accession>A0A4Q7J7M8</accession>
<gene>
    <name evidence="3" type="ORF">EWH70_16040</name>
</gene>
<name>A0A4Q7J7M8_9PSEU</name>
<dbReference type="RefSeq" id="WP_130476191.1">
    <property type="nucleotide sequence ID" value="NZ_SFCC01000007.1"/>
</dbReference>
<keyword evidence="2" id="KW-0472">Membrane</keyword>
<protein>
    <recommendedName>
        <fullName evidence="5">DUF308 domain-containing protein</fullName>
    </recommendedName>
</protein>
<evidence type="ECO:0000256" key="1">
    <source>
        <dbReference type="SAM" id="MobiDB-lite"/>
    </source>
</evidence>
<evidence type="ECO:0000313" key="4">
    <source>
        <dbReference type="Proteomes" id="UP000292003"/>
    </source>
</evidence>
<dbReference type="Proteomes" id="UP000292003">
    <property type="component" value="Unassembled WGS sequence"/>
</dbReference>